<dbReference type="GO" id="GO:0043565">
    <property type="term" value="F:sequence-specific DNA binding"/>
    <property type="evidence" value="ECO:0007669"/>
    <property type="project" value="InterPro"/>
</dbReference>
<feature type="region of interest" description="Disordered" evidence="15">
    <location>
        <begin position="267"/>
        <end position="295"/>
    </location>
</feature>
<evidence type="ECO:0000256" key="1">
    <source>
        <dbReference type="ARBA" id="ARBA00004123"/>
    </source>
</evidence>
<reference evidence="17" key="1">
    <citation type="submission" date="2022-07" db="EMBL/GenBank/DDBJ databases">
        <title>Fungi with potential for degradation of polypropylene.</title>
        <authorList>
            <person name="Gostincar C."/>
        </authorList>
    </citation>
    <scope>NUCLEOTIDE SEQUENCE</scope>
    <source>
        <strain evidence="17">EXF-13308</strain>
    </source>
</reference>
<evidence type="ECO:0000256" key="6">
    <source>
        <dbReference type="ARBA" id="ARBA00023054"/>
    </source>
</evidence>
<dbReference type="GO" id="GO:0003700">
    <property type="term" value="F:DNA-binding transcription factor activity"/>
    <property type="evidence" value="ECO:0007669"/>
    <property type="project" value="UniProtKB-UniRule"/>
</dbReference>
<dbReference type="Pfam" id="PF00447">
    <property type="entry name" value="HSF_DNA-bind"/>
    <property type="match status" value="1"/>
</dbReference>
<evidence type="ECO:0000256" key="8">
    <source>
        <dbReference type="ARBA" id="ARBA00023163"/>
    </source>
</evidence>
<feature type="region of interest" description="Disordered" evidence="15">
    <location>
        <begin position="487"/>
        <end position="508"/>
    </location>
</feature>
<dbReference type="FunFam" id="1.10.10.10:FF:000380">
    <property type="entry name" value="Transcription factor SKN7"/>
    <property type="match status" value="1"/>
</dbReference>
<dbReference type="SUPFAM" id="SSF52172">
    <property type="entry name" value="CheY-like"/>
    <property type="match status" value="1"/>
</dbReference>
<feature type="compositionally biased region" description="Low complexity" evidence="15">
    <location>
        <begin position="544"/>
        <end position="558"/>
    </location>
</feature>
<dbReference type="PROSITE" id="PS50110">
    <property type="entry name" value="RESPONSE_REGULATORY"/>
    <property type="match status" value="1"/>
</dbReference>
<dbReference type="Pfam" id="PF00072">
    <property type="entry name" value="Response_reg"/>
    <property type="match status" value="1"/>
</dbReference>
<gene>
    <name evidence="17" type="ORF">NKR23_g9968</name>
</gene>
<sequence>MPPEDVVAPAGGSNNSSDFVRKLHKMLEDPAYRSIVRWGNEGDSFVVLENEKFTKMILPKHFKHSNFASFVRQLNKYDFHKVRHNEENGQSPYGPGAWEFKHPGFRVDSKHNLDNIRRKAPAPRKPQASDDGFPANQQVALMNDTLMATQHQVQQLQEQYFQLTQTNKVLIEEVVSLQKMVKAQNQVHNELINHLSNVDERRRSSRHSAHSSHSGHSGSYHGGGHNVLPDGADEPAPELRRAREILGGIAPDQEADRQLHRLSVAYQAGSPPDSSTSSSMMFPQPNNNTAPIPPPPALMQDPFNDPRHLVYPVGQTTGIDPFHSDHINNIPYSRPLSNPNSMTEAPPQITPPPAKEQEGSLWGGRQPRILLVEDDRTCARIGTKFLKQIDCSVDIAREGSEAVNKVNADPNKFDLIFMDIIMPLFDGVSATACIRLVAPRVPIVAMTSNIRQEDIATYFHWGMNDVLAKPFTKDGMVRILKKHLESMLRDPPPPESATDDMGQNGIPVQGGPPPAYAGLSLAGQGLMAGPGGVKYESGNTPLQSPATSSSWHSPSQMPQPSPSIETAGGYMTARPMVMTPTGLQPSSGFPGTPPIPRMPDGMQQSGMQQGGGMPGADERPEKRQRMYAPNQGYQ</sequence>
<feature type="compositionally biased region" description="Low complexity" evidence="15">
    <location>
        <begin position="270"/>
        <end position="290"/>
    </location>
</feature>
<protein>
    <recommendedName>
        <fullName evidence="12">Transcription factor</fullName>
    </recommendedName>
</protein>
<dbReference type="InterPro" id="IPR036390">
    <property type="entry name" value="WH_DNA-bd_sf"/>
</dbReference>
<keyword evidence="7 12" id="KW-0238">DNA-binding</keyword>
<feature type="coiled-coil region" evidence="14">
    <location>
        <begin position="139"/>
        <end position="173"/>
    </location>
</feature>
<dbReference type="EMBL" id="JANBVO010000041">
    <property type="protein sequence ID" value="KAJ9134738.1"/>
    <property type="molecule type" value="Genomic_DNA"/>
</dbReference>
<accession>A0AA38VEK2</accession>
<evidence type="ECO:0000256" key="2">
    <source>
        <dbReference type="ARBA" id="ARBA00011233"/>
    </source>
</evidence>
<evidence type="ECO:0000259" key="16">
    <source>
        <dbReference type="PROSITE" id="PS50110"/>
    </source>
</evidence>
<feature type="region of interest" description="Disordered" evidence="15">
    <location>
        <begin position="581"/>
        <end position="634"/>
    </location>
</feature>
<feature type="region of interest" description="Disordered" evidence="15">
    <location>
        <begin position="339"/>
        <end position="361"/>
    </location>
</feature>
<keyword evidence="8 12" id="KW-0804">Transcription</keyword>
<comment type="subcellular location">
    <subcellularLocation>
        <location evidence="1 12">Nucleus</location>
    </subcellularLocation>
</comment>
<organism evidence="17 18">
    <name type="scientific">Pleurostoma richardsiae</name>
    <dbReference type="NCBI Taxonomy" id="41990"/>
    <lineage>
        <taxon>Eukaryota</taxon>
        <taxon>Fungi</taxon>
        <taxon>Dikarya</taxon>
        <taxon>Ascomycota</taxon>
        <taxon>Pezizomycotina</taxon>
        <taxon>Sordariomycetes</taxon>
        <taxon>Sordariomycetidae</taxon>
        <taxon>Calosphaeriales</taxon>
        <taxon>Pleurostomataceae</taxon>
        <taxon>Pleurostoma</taxon>
    </lineage>
</organism>
<keyword evidence="4" id="KW-0902">Two-component regulatory system</keyword>
<dbReference type="SMART" id="SM00448">
    <property type="entry name" value="REC"/>
    <property type="match status" value="1"/>
</dbReference>
<dbReference type="InterPro" id="IPR000232">
    <property type="entry name" value="HSF_DNA-bd"/>
</dbReference>
<evidence type="ECO:0000256" key="9">
    <source>
        <dbReference type="ARBA" id="ARBA00023242"/>
    </source>
</evidence>
<feature type="region of interest" description="Disordered" evidence="15">
    <location>
        <begin position="198"/>
        <end position="235"/>
    </location>
</feature>
<evidence type="ECO:0000256" key="7">
    <source>
        <dbReference type="ARBA" id="ARBA00023125"/>
    </source>
</evidence>
<dbReference type="PANTHER" id="PTHR10015">
    <property type="entry name" value="HEAT SHOCK TRANSCRIPTION FACTOR"/>
    <property type="match status" value="1"/>
</dbReference>
<keyword evidence="18" id="KW-1185">Reference proteome</keyword>
<dbReference type="InterPro" id="IPR011006">
    <property type="entry name" value="CheY-like_superfamily"/>
</dbReference>
<dbReference type="InterPro" id="IPR001789">
    <property type="entry name" value="Sig_transdc_resp-reg_receiver"/>
</dbReference>
<dbReference type="PRINTS" id="PR00056">
    <property type="entry name" value="HSFDOMAIN"/>
</dbReference>
<evidence type="ECO:0000256" key="14">
    <source>
        <dbReference type="SAM" id="Coils"/>
    </source>
</evidence>
<dbReference type="Gene3D" id="3.40.50.2300">
    <property type="match status" value="1"/>
</dbReference>
<dbReference type="Proteomes" id="UP001174694">
    <property type="component" value="Unassembled WGS sequence"/>
</dbReference>
<dbReference type="GO" id="GO:0006357">
    <property type="term" value="P:regulation of transcription by RNA polymerase II"/>
    <property type="evidence" value="ECO:0007669"/>
    <property type="project" value="UniProtKB-UniRule"/>
</dbReference>
<evidence type="ECO:0000256" key="3">
    <source>
        <dbReference type="ARBA" id="ARBA00022553"/>
    </source>
</evidence>
<evidence type="ECO:0000313" key="18">
    <source>
        <dbReference type="Proteomes" id="UP001174694"/>
    </source>
</evidence>
<dbReference type="FunFam" id="3.40.50.2300:FF:000212">
    <property type="entry name" value="Stress response regulator/HFS transcription factor"/>
    <property type="match status" value="1"/>
</dbReference>
<evidence type="ECO:0000256" key="4">
    <source>
        <dbReference type="ARBA" id="ARBA00023012"/>
    </source>
</evidence>
<feature type="compositionally biased region" description="Low complexity" evidence="15">
    <location>
        <begin position="598"/>
        <end position="607"/>
    </location>
</feature>
<proteinExistence type="inferred from homology"/>
<dbReference type="SUPFAM" id="SSF46785">
    <property type="entry name" value="Winged helix' DNA-binding domain"/>
    <property type="match status" value="1"/>
</dbReference>
<dbReference type="AlphaFoldDB" id="A0AA38VEK2"/>
<dbReference type="GO" id="GO:0000156">
    <property type="term" value="F:phosphorelay response regulator activity"/>
    <property type="evidence" value="ECO:0007669"/>
    <property type="project" value="InterPro"/>
</dbReference>
<comment type="subunit">
    <text evidence="2">Homotrimer.</text>
</comment>
<dbReference type="CDD" id="cd17546">
    <property type="entry name" value="REC_hyHK_CKI1_RcsC-like"/>
    <property type="match status" value="1"/>
</dbReference>
<evidence type="ECO:0000313" key="17">
    <source>
        <dbReference type="EMBL" id="KAJ9134738.1"/>
    </source>
</evidence>
<dbReference type="InterPro" id="IPR036388">
    <property type="entry name" value="WH-like_DNA-bd_sf"/>
</dbReference>
<evidence type="ECO:0000256" key="5">
    <source>
        <dbReference type="ARBA" id="ARBA00023015"/>
    </source>
</evidence>
<feature type="domain" description="Response regulatory" evidence="16">
    <location>
        <begin position="368"/>
        <end position="484"/>
    </location>
</feature>
<keyword evidence="9 12" id="KW-0539">Nucleus</keyword>
<feature type="modified residue" description="4-aspartylphosphate" evidence="13">
    <location>
        <position position="419"/>
    </location>
</feature>
<keyword evidence="6 14" id="KW-0175">Coiled coil</keyword>
<dbReference type="InterPro" id="IPR014402">
    <property type="entry name" value="Sig_transdc_resp-reg_Skn7"/>
</dbReference>
<keyword evidence="3 13" id="KW-0597">Phosphoprotein</keyword>
<keyword evidence="5 12" id="KW-0805">Transcription regulation</keyword>
<evidence type="ECO:0000256" key="10">
    <source>
        <dbReference type="ARBA" id="ARBA00057149"/>
    </source>
</evidence>
<name>A0AA38VEK2_9PEZI</name>
<comment type="function">
    <text evidence="10">Transcription factor that is part of a SLN1-YPD1-SKN7 two-component regulatory system, which controls gene expression in response to changes in the osmolarity of the extracellular environment. Under low osmotic conditions, phosphorylated and activated by the phosphorelay intermediate protein YPD1. Also activated in response to oxidative stress, independent on the two-component regulatory system. Regulates heat shock genes in response to oxidative stress and genes involved in cell wall integrity in response to osmotic changes.</text>
</comment>
<dbReference type="SMART" id="SM00415">
    <property type="entry name" value="HSF"/>
    <property type="match status" value="1"/>
</dbReference>
<feature type="region of interest" description="Disordered" evidence="15">
    <location>
        <begin position="532"/>
        <end position="568"/>
    </location>
</feature>
<comment type="similarity">
    <text evidence="11">Belongs to the SKN7 family.</text>
</comment>
<dbReference type="Gene3D" id="1.10.10.10">
    <property type="entry name" value="Winged helix-like DNA-binding domain superfamily/Winged helix DNA-binding domain"/>
    <property type="match status" value="1"/>
</dbReference>
<dbReference type="PANTHER" id="PTHR10015:SF361">
    <property type="entry name" value="TRANSCRIPTION FACTOR SKN7"/>
    <property type="match status" value="1"/>
</dbReference>
<evidence type="ECO:0000256" key="12">
    <source>
        <dbReference type="PIRNR" id="PIRNR002595"/>
    </source>
</evidence>
<dbReference type="PIRSF" id="PIRSF002595">
    <property type="entry name" value="RR_SKN7"/>
    <property type="match status" value="1"/>
</dbReference>
<evidence type="ECO:0000256" key="15">
    <source>
        <dbReference type="SAM" id="MobiDB-lite"/>
    </source>
</evidence>
<evidence type="ECO:0000256" key="13">
    <source>
        <dbReference type="PROSITE-ProRule" id="PRU00169"/>
    </source>
</evidence>
<dbReference type="PROSITE" id="PS00434">
    <property type="entry name" value="HSF_DOMAIN"/>
    <property type="match status" value="1"/>
</dbReference>
<evidence type="ECO:0000256" key="11">
    <source>
        <dbReference type="ARBA" id="ARBA00061465"/>
    </source>
</evidence>
<dbReference type="GO" id="GO:0005634">
    <property type="term" value="C:nucleus"/>
    <property type="evidence" value="ECO:0007669"/>
    <property type="project" value="UniProtKB-SubCell"/>
</dbReference>
<comment type="caution">
    <text evidence="17">The sequence shown here is derived from an EMBL/GenBank/DDBJ whole genome shotgun (WGS) entry which is preliminary data.</text>
</comment>